<sequence length="102" mass="11389">MKDKLNTKSKPLGWDTSINAPEWAEVLLTLVGLRLSCAWPASSTAFLSWARLHLRLQQNLIERQREKERAASSSSKPPRKENQVLVLSPLLSLSLSLSLSPP</sequence>
<comment type="caution">
    <text evidence="1">The sequence shown here is derived from an EMBL/GenBank/DDBJ whole genome shotgun (WGS) entry which is preliminary data.</text>
</comment>
<dbReference type="Proteomes" id="UP000233551">
    <property type="component" value="Unassembled WGS sequence"/>
</dbReference>
<proteinExistence type="predicted"/>
<gene>
    <name evidence="1" type="ORF">CRG98_005122</name>
</gene>
<protein>
    <submittedName>
        <fullName evidence="1">Uncharacterized protein</fullName>
    </submittedName>
</protein>
<dbReference type="EMBL" id="PGOL01000204">
    <property type="protein sequence ID" value="PKI74502.1"/>
    <property type="molecule type" value="Genomic_DNA"/>
</dbReference>
<evidence type="ECO:0000313" key="1">
    <source>
        <dbReference type="EMBL" id="PKI74502.1"/>
    </source>
</evidence>
<keyword evidence="2" id="KW-1185">Reference proteome</keyword>
<name>A0A2I0L1B0_PUNGR</name>
<accession>A0A2I0L1B0</accession>
<organism evidence="1 2">
    <name type="scientific">Punica granatum</name>
    <name type="common">Pomegranate</name>
    <dbReference type="NCBI Taxonomy" id="22663"/>
    <lineage>
        <taxon>Eukaryota</taxon>
        <taxon>Viridiplantae</taxon>
        <taxon>Streptophyta</taxon>
        <taxon>Embryophyta</taxon>
        <taxon>Tracheophyta</taxon>
        <taxon>Spermatophyta</taxon>
        <taxon>Magnoliopsida</taxon>
        <taxon>eudicotyledons</taxon>
        <taxon>Gunneridae</taxon>
        <taxon>Pentapetalae</taxon>
        <taxon>rosids</taxon>
        <taxon>malvids</taxon>
        <taxon>Myrtales</taxon>
        <taxon>Lythraceae</taxon>
        <taxon>Punica</taxon>
    </lineage>
</organism>
<evidence type="ECO:0000313" key="2">
    <source>
        <dbReference type="Proteomes" id="UP000233551"/>
    </source>
</evidence>
<dbReference type="AlphaFoldDB" id="A0A2I0L1B0"/>
<reference evidence="1 2" key="1">
    <citation type="submission" date="2017-11" db="EMBL/GenBank/DDBJ databases">
        <title>De-novo sequencing of pomegranate (Punica granatum L.) genome.</title>
        <authorList>
            <person name="Akparov Z."/>
            <person name="Amiraslanov A."/>
            <person name="Hajiyeva S."/>
            <person name="Abbasov M."/>
            <person name="Kaur K."/>
            <person name="Hamwieh A."/>
            <person name="Solovyev V."/>
            <person name="Salamov A."/>
            <person name="Braich B."/>
            <person name="Kosarev P."/>
            <person name="Mahmoud A."/>
            <person name="Hajiyev E."/>
            <person name="Babayeva S."/>
            <person name="Izzatullayeva V."/>
            <person name="Mammadov A."/>
            <person name="Mammadov A."/>
            <person name="Sharifova S."/>
            <person name="Ojaghi J."/>
            <person name="Eynullazada K."/>
            <person name="Bayramov B."/>
            <person name="Abdulazimova A."/>
            <person name="Shahmuradov I."/>
        </authorList>
    </citation>
    <scope>NUCLEOTIDE SEQUENCE [LARGE SCALE GENOMIC DNA]</scope>
    <source>
        <strain evidence="2">cv. AG2017</strain>
        <tissue evidence="1">Leaf</tissue>
    </source>
</reference>